<dbReference type="InterPro" id="IPR000642">
    <property type="entry name" value="Peptidase_M41"/>
</dbReference>
<feature type="binding site" evidence="14">
    <location>
        <begin position="225"/>
        <end position="232"/>
    </location>
    <ligand>
        <name>ATP</name>
        <dbReference type="ChEBI" id="CHEBI:30616"/>
    </ligand>
</feature>
<evidence type="ECO:0000256" key="1">
    <source>
        <dbReference type="ARBA" id="ARBA00004370"/>
    </source>
</evidence>
<dbReference type="Pfam" id="PF17862">
    <property type="entry name" value="AAA_lid_3"/>
    <property type="match status" value="1"/>
</dbReference>
<feature type="active site" evidence="14">
    <location>
        <position position="449"/>
    </location>
</feature>
<dbReference type="Proteomes" id="UP000214566">
    <property type="component" value="Unassembled WGS sequence"/>
</dbReference>
<comment type="function">
    <text evidence="14">Acts as a processive, ATP-dependent zinc metallopeptidase for both cytoplasmic and membrane proteins. Plays a role in the quality control of integral membrane proteins.</text>
</comment>
<evidence type="ECO:0000256" key="16">
    <source>
        <dbReference type="SAM" id="MobiDB-lite"/>
    </source>
</evidence>
<evidence type="ECO:0000256" key="8">
    <source>
        <dbReference type="ARBA" id="ARBA00022833"/>
    </source>
</evidence>
<evidence type="ECO:0000313" key="19">
    <source>
        <dbReference type="Proteomes" id="UP000214566"/>
    </source>
</evidence>
<dbReference type="SMART" id="SM00382">
    <property type="entry name" value="AAA"/>
    <property type="match status" value="1"/>
</dbReference>
<protein>
    <recommendedName>
        <fullName evidence="14">ATP-dependent zinc metalloprotease FtsH</fullName>
        <ecNumber evidence="14">3.4.24.-</ecNumber>
    </recommendedName>
</protein>
<dbReference type="Gene3D" id="1.20.58.760">
    <property type="entry name" value="Peptidase M41"/>
    <property type="match status" value="1"/>
</dbReference>
<keyword evidence="12 14" id="KW-0472">Membrane</keyword>
<dbReference type="NCBIfam" id="TIGR01241">
    <property type="entry name" value="FtsH_fam"/>
    <property type="match status" value="1"/>
</dbReference>
<keyword evidence="19" id="KW-1185">Reference proteome</keyword>
<name>A0A238DA08_THIDL</name>
<dbReference type="AlphaFoldDB" id="A0A238DA08"/>
<evidence type="ECO:0000256" key="5">
    <source>
        <dbReference type="ARBA" id="ARBA00022723"/>
    </source>
</evidence>
<dbReference type="Pfam" id="PF00004">
    <property type="entry name" value="AAA"/>
    <property type="match status" value="1"/>
</dbReference>
<dbReference type="GO" id="GO:0016887">
    <property type="term" value="F:ATP hydrolysis activity"/>
    <property type="evidence" value="ECO:0007669"/>
    <property type="project" value="UniProtKB-UniRule"/>
</dbReference>
<keyword evidence="5 14" id="KW-0479">Metal-binding</keyword>
<comment type="similarity">
    <text evidence="2 14">In the C-terminal section; belongs to the peptidase M41 family.</text>
</comment>
<dbReference type="EMBL" id="FLMQ01000058">
    <property type="protein sequence ID" value="SBP90089.1"/>
    <property type="molecule type" value="Genomic_DNA"/>
</dbReference>
<dbReference type="InterPro" id="IPR003960">
    <property type="entry name" value="ATPase_AAA_CS"/>
</dbReference>
<feature type="region of interest" description="Disordered" evidence="16">
    <location>
        <begin position="1"/>
        <end position="22"/>
    </location>
</feature>
<dbReference type="InterPro" id="IPR011546">
    <property type="entry name" value="Pept_M41_FtsH_extracell"/>
</dbReference>
<dbReference type="SUPFAM" id="SSF140990">
    <property type="entry name" value="FtsH protease domain-like"/>
    <property type="match status" value="1"/>
</dbReference>
<dbReference type="InterPro" id="IPR041569">
    <property type="entry name" value="AAA_lid_3"/>
</dbReference>
<dbReference type="SUPFAM" id="SSF52540">
    <property type="entry name" value="P-loop containing nucleoside triphosphate hydrolases"/>
    <property type="match status" value="1"/>
</dbReference>
<dbReference type="GO" id="GO:0030163">
    <property type="term" value="P:protein catabolic process"/>
    <property type="evidence" value="ECO:0007669"/>
    <property type="project" value="UniProtKB-UniRule"/>
</dbReference>
<dbReference type="FunFam" id="1.20.58.760:FF:000001">
    <property type="entry name" value="ATP-dependent zinc metalloprotease FtsH"/>
    <property type="match status" value="1"/>
</dbReference>
<dbReference type="InterPro" id="IPR003593">
    <property type="entry name" value="AAA+_ATPase"/>
</dbReference>
<keyword evidence="10 14" id="KW-1133">Transmembrane helix</keyword>
<evidence type="ECO:0000256" key="4">
    <source>
        <dbReference type="ARBA" id="ARBA00022692"/>
    </source>
</evidence>
<feature type="binding site" evidence="14">
    <location>
        <position position="525"/>
    </location>
    <ligand>
        <name>Zn(2+)</name>
        <dbReference type="ChEBI" id="CHEBI:29105"/>
        <note>catalytic</note>
    </ligand>
</feature>
<dbReference type="GO" id="GO:0004176">
    <property type="term" value="F:ATP-dependent peptidase activity"/>
    <property type="evidence" value="ECO:0007669"/>
    <property type="project" value="InterPro"/>
</dbReference>
<dbReference type="Gene3D" id="1.10.8.60">
    <property type="match status" value="1"/>
</dbReference>
<reference evidence="18 19" key="1">
    <citation type="submission" date="2016-06" db="EMBL/GenBank/DDBJ databases">
        <authorList>
            <person name="Kjaerup R.B."/>
            <person name="Dalgaard T.S."/>
            <person name="Juul-Madsen H.R."/>
        </authorList>
    </citation>
    <scope>NUCLEOTIDE SEQUENCE [LARGE SCALE GENOMIC DNA]</scope>
    <source>
        <strain evidence="18 19">DSM 16361</strain>
    </source>
</reference>
<feature type="transmembrane region" description="Helical" evidence="14">
    <location>
        <begin position="131"/>
        <end position="149"/>
    </location>
</feature>
<dbReference type="OrthoDB" id="9809379at2"/>
<dbReference type="Pfam" id="PF01434">
    <property type="entry name" value="Peptidase_M41"/>
    <property type="match status" value="1"/>
</dbReference>
<feature type="binding site" evidence="14">
    <location>
        <position position="452"/>
    </location>
    <ligand>
        <name>Zn(2+)</name>
        <dbReference type="ChEBI" id="CHEBI:29105"/>
        <note>catalytic</note>
    </ligand>
</feature>
<dbReference type="GO" id="GO:0004222">
    <property type="term" value="F:metalloendopeptidase activity"/>
    <property type="evidence" value="ECO:0007669"/>
    <property type="project" value="InterPro"/>
</dbReference>
<evidence type="ECO:0000256" key="9">
    <source>
        <dbReference type="ARBA" id="ARBA00022840"/>
    </source>
</evidence>
<keyword evidence="8 14" id="KW-0862">Zinc</keyword>
<comment type="cofactor">
    <cofactor evidence="14">
        <name>Zn(2+)</name>
        <dbReference type="ChEBI" id="CHEBI:29105"/>
    </cofactor>
    <text evidence="14">Binds 1 zinc ion per subunit.</text>
</comment>
<feature type="binding site" evidence="14">
    <location>
        <position position="448"/>
    </location>
    <ligand>
        <name>Zn(2+)</name>
        <dbReference type="ChEBI" id="CHEBI:29105"/>
        <note>catalytic</note>
    </ligand>
</feature>
<keyword evidence="3 14" id="KW-0645">Protease</keyword>
<evidence type="ECO:0000256" key="11">
    <source>
        <dbReference type="ARBA" id="ARBA00023049"/>
    </source>
</evidence>
<evidence type="ECO:0000256" key="7">
    <source>
        <dbReference type="ARBA" id="ARBA00022801"/>
    </source>
</evidence>
<dbReference type="InterPro" id="IPR003959">
    <property type="entry name" value="ATPase_AAA_core"/>
</dbReference>
<keyword evidence="14" id="KW-1003">Cell membrane</keyword>
<keyword evidence="11 14" id="KW-0482">Metalloprotease</keyword>
<dbReference type="GO" id="GO:0006508">
    <property type="term" value="P:proteolysis"/>
    <property type="evidence" value="ECO:0007669"/>
    <property type="project" value="UniProtKB-KW"/>
</dbReference>
<dbReference type="PANTHER" id="PTHR43655:SF2">
    <property type="entry name" value="AFG3 LIKE MATRIX AAA PEPTIDASE SUBUNIT 2, ISOFORM A"/>
    <property type="match status" value="1"/>
</dbReference>
<evidence type="ECO:0000256" key="14">
    <source>
        <dbReference type="HAMAP-Rule" id="MF_01458"/>
    </source>
</evidence>
<dbReference type="Pfam" id="PF06480">
    <property type="entry name" value="FtsH_ext"/>
    <property type="match status" value="1"/>
</dbReference>
<dbReference type="InterPro" id="IPR005936">
    <property type="entry name" value="FtsH"/>
</dbReference>
<comment type="similarity">
    <text evidence="15">Belongs to the AAA ATPase family.</text>
</comment>
<evidence type="ECO:0000256" key="13">
    <source>
        <dbReference type="ARBA" id="ARBA00061570"/>
    </source>
</evidence>
<dbReference type="Gene3D" id="3.30.720.210">
    <property type="match status" value="1"/>
</dbReference>
<dbReference type="CDD" id="cd19501">
    <property type="entry name" value="RecA-like_FtsH"/>
    <property type="match status" value="1"/>
</dbReference>
<dbReference type="GO" id="GO:0005524">
    <property type="term" value="F:ATP binding"/>
    <property type="evidence" value="ECO:0007669"/>
    <property type="project" value="UniProtKB-UniRule"/>
</dbReference>
<feature type="domain" description="AAA+ ATPase" evidence="17">
    <location>
        <begin position="217"/>
        <end position="357"/>
    </location>
</feature>
<dbReference type="FunFam" id="1.10.8.60:FF:000001">
    <property type="entry name" value="ATP-dependent zinc metalloprotease FtsH"/>
    <property type="match status" value="1"/>
</dbReference>
<evidence type="ECO:0000256" key="10">
    <source>
        <dbReference type="ARBA" id="ARBA00022989"/>
    </source>
</evidence>
<keyword evidence="9 14" id="KW-0067">ATP-binding</keyword>
<comment type="subcellular location">
    <subcellularLocation>
        <location evidence="14">Cell membrane</location>
        <topology evidence="14">Multi-pass membrane protein</topology>
        <orientation evidence="14">Cytoplasmic side</orientation>
    </subcellularLocation>
    <subcellularLocation>
        <location evidence="1">Membrane</location>
    </subcellularLocation>
</comment>
<dbReference type="GO" id="GO:0005886">
    <property type="term" value="C:plasma membrane"/>
    <property type="evidence" value="ECO:0007669"/>
    <property type="project" value="UniProtKB-SubCell"/>
</dbReference>
<dbReference type="InterPro" id="IPR037219">
    <property type="entry name" value="Peptidase_M41-like"/>
</dbReference>
<evidence type="ECO:0000256" key="3">
    <source>
        <dbReference type="ARBA" id="ARBA00022670"/>
    </source>
</evidence>
<keyword evidence="6 14" id="KW-0547">Nucleotide-binding</keyword>
<comment type="subunit">
    <text evidence="14">Homohexamer.</text>
</comment>
<dbReference type="InterPro" id="IPR050928">
    <property type="entry name" value="ATP-dep_Zn_Metalloprotease"/>
</dbReference>
<sequence>MPNGKPQGPTPPSNATGRGAGKFPVLDPKSRVHLGYWLIALVTLFWLQSLWSSYQNVQTVPYSQFETYLQQGKIQDVVVGEQTITGTLKSPAANGKKLVVAVRVDPQLAGQLQRYGVTYSQAYQNTWLGNILSWVLPALVFFGVWFFMVRRFADKQGGMGMGGFMSIGKSRAKVYMESSTGVSYDDVAGVDEAKAELKEVVDFLKNPVDHSRLGARLPKGILLVGPPGTGKTLLARAVAGEAGVPFFSISGSEFVEMFVGVGAARVRDLFEQARDKAPAIIFIDELDALGRARGASPFGGGHDEKEQTLNQLLVELDGFDSASGLVILAATNRPEILDPALLRAGRFDRQVLVDRPDKLGRVQILRVHVRKIRLDASVDLEQIAALTPGFSGADLANLVNEAALLATRESAQAVTPAHFTRAVERIVAGLEKKNRLLNPKERDIIAHHEMGHALVAMSLPGTDVVHKVSIIPRGVGALGYTIQRPTEDRYLMTRAELENKMAVLMGGRAAEHLVYGHWSTGAADDLVKVTDIARSMVTRYAMVEKLGQMALESAPQSMLGGPVMPQPREYSEQTAREIDCAVRELVNAAFARAEAILQEKRAVLEQGARQLLQNETLNDTELKALLDGTGQAAAT</sequence>
<keyword evidence="4 14" id="KW-0812">Transmembrane</keyword>
<evidence type="ECO:0000313" key="18">
    <source>
        <dbReference type="EMBL" id="SBP90089.1"/>
    </source>
</evidence>
<dbReference type="EC" id="3.4.24.-" evidence="14"/>
<keyword evidence="7 14" id="KW-0378">Hydrolase</keyword>
<dbReference type="HAMAP" id="MF_01458">
    <property type="entry name" value="FtsH"/>
    <property type="match status" value="1"/>
</dbReference>
<proteinExistence type="inferred from homology"/>
<dbReference type="PANTHER" id="PTHR43655">
    <property type="entry name" value="ATP-DEPENDENT PROTEASE"/>
    <property type="match status" value="1"/>
</dbReference>
<dbReference type="GO" id="GO:0008270">
    <property type="term" value="F:zinc ion binding"/>
    <property type="evidence" value="ECO:0007669"/>
    <property type="project" value="UniProtKB-UniRule"/>
</dbReference>
<comment type="similarity">
    <text evidence="13 14">In the central section; belongs to the AAA ATPase family.</text>
</comment>
<accession>A0A238DA08</accession>
<evidence type="ECO:0000259" key="17">
    <source>
        <dbReference type="SMART" id="SM00382"/>
    </source>
</evidence>
<evidence type="ECO:0000256" key="6">
    <source>
        <dbReference type="ARBA" id="ARBA00022741"/>
    </source>
</evidence>
<dbReference type="RefSeq" id="WP_094162010.1">
    <property type="nucleotide sequence ID" value="NZ_LT592171.1"/>
</dbReference>
<evidence type="ECO:0000256" key="15">
    <source>
        <dbReference type="RuleBase" id="RU003651"/>
    </source>
</evidence>
<evidence type="ECO:0000256" key="2">
    <source>
        <dbReference type="ARBA" id="ARBA00010044"/>
    </source>
</evidence>
<dbReference type="PROSITE" id="PS00674">
    <property type="entry name" value="AAA"/>
    <property type="match status" value="1"/>
</dbReference>
<dbReference type="InterPro" id="IPR027417">
    <property type="entry name" value="P-loop_NTPase"/>
</dbReference>
<dbReference type="FunFam" id="3.40.50.300:FF:000001">
    <property type="entry name" value="ATP-dependent zinc metalloprotease FtsH"/>
    <property type="match status" value="1"/>
</dbReference>
<dbReference type="Gene3D" id="3.40.50.300">
    <property type="entry name" value="P-loop containing nucleotide triphosphate hydrolases"/>
    <property type="match status" value="1"/>
</dbReference>
<evidence type="ECO:0000256" key="12">
    <source>
        <dbReference type="ARBA" id="ARBA00023136"/>
    </source>
</evidence>
<gene>
    <name evidence="14 18" type="primary">ftsH</name>
    <name evidence="18" type="ORF">THIARS_90239</name>
</gene>
<organism evidence="18 19">
    <name type="scientific">Thiomonas delicata</name>
    <name type="common">Thiomonas cuprina</name>
    <dbReference type="NCBI Taxonomy" id="364030"/>
    <lineage>
        <taxon>Bacteria</taxon>
        <taxon>Pseudomonadati</taxon>
        <taxon>Pseudomonadota</taxon>
        <taxon>Betaproteobacteria</taxon>
        <taxon>Burkholderiales</taxon>
        <taxon>Thiomonas</taxon>
    </lineage>
</organism>
<feature type="transmembrane region" description="Helical" evidence="14">
    <location>
        <begin position="34"/>
        <end position="54"/>
    </location>
</feature>